<gene>
    <name evidence="2" type="ORF">SPIL2461_LOCUS10007</name>
</gene>
<name>A0A812QUZ0_SYMPI</name>
<accession>A0A812QUZ0</accession>
<dbReference type="Proteomes" id="UP000649617">
    <property type="component" value="Unassembled WGS sequence"/>
</dbReference>
<dbReference type="OrthoDB" id="407368at2759"/>
<keyword evidence="3" id="KW-1185">Reference proteome</keyword>
<evidence type="ECO:0000256" key="1">
    <source>
        <dbReference type="SAM" id="MobiDB-lite"/>
    </source>
</evidence>
<evidence type="ECO:0000313" key="2">
    <source>
        <dbReference type="EMBL" id="CAE7405565.1"/>
    </source>
</evidence>
<dbReference type="AlphaFoldDB" id="A0A812QUZ0"/>
<comment type="caution">
    <text evidence="2">The sequence shown here is derived from an EMBL/GenBank/DDBJ whole genome shotgun (WGS) entry which is preliminary data.</text>
</comment>
<protein>
    <submittedName>
        <fullName evidence="2">Uncharacterized protein</fullName>
    </submittedName>
</protein>
<proteinExistence type="predicted"/>
<sequence>MATSLYFENGRSTADVTDSDLQVTFRRSATLQEVLQESLNMLLACVHELREYGLYLRSMPAKAACLVVAGEDEAKQQIVNEIRDEWGLILHMENDAASSKALHGNCRHVLHQQLREICTVLEKNEWALEPECVDLATAWFPPFACSANLECIFAEMQSAIKTANKQEGGSMASLMAVAIRSLSRRVCVDEHAPTPLQLEDADWEGKVAEGLKSKLWQGLDPCDESQHFWTSACLSSGMLVKSKDSFYLCTGRTPCLAKALKMKELSFSFKGSLPACGVNETSIPVRSLTKTVMDDPLHENEETMALVEVFRYTTHLAVPSLAKKIRCHFMLRRAKQPTTLLCYLADSHCILSLTVTTLDEILATYNVRMPKTTTKSARLRKILTLDEIAQGCNENNIQELMKKIQEREESLAKKKEKQTHEDEEAHKHSA</sequence>
<reference evidence="2" key="1">
    <citation type="submission" date="2021-02" db="EMBL/GenBank/DDBJ databases">
        <authorList>
            <person name="Dougan E. K."/>
            <person name="Rhodes N."/>
            <person name="Thang M."/>
            <person name="Chan C."/>
        </authorList>
    </citation>
    <scope>NUCLEOTIDE SEQUENCE</scope>
</reference>
<dbReference type="EMBL" id="CAJNIZ010018027">
    <property type="protein sequence ID" value="CAE7405565.1"/>
    <property type="molecule type" value="Genomic_DNA"/>
</dbReference>
<feature type="region of interest" description="Disordered" evidence="1">
    <location>
        <begin position="408"/>
        <end position="430"/>
    </location>
</feature>
<organism evidence="2 3">
    <name type="scientific">Symbiodinium pilosum</name>
    <name type="common">Dinoflagellate</name>
    <dbReference type="NCBI Taxonomy" id="2952"/>
    <lineage>
        <taxon>Eukaryota</taxon>
        <taxon>Sar</taxon>
        <taxon>Alveolata</taxon>
        <taxon>Dinophyceae</taxon>
        <taxon>Suessiales</taxon>
        <taxon>Symbiodiniaceae</taxon>
        <taxon>Symbiodinium</taxon>
    </lineage>
</organism>
<evidence type="ECO:0000313" key="3">
    <source>
        <dbReference type="Proteomes" id="UP000649617"/>
    </source>
</evidence>